<dbReference type="EMBL" id="JAIXMP010000019">
    <property type="protein sequence ID" value="KAI9258038.1"/>
    <property type="molecule type" value="Genomic_DNA"/>
</dbReference>
<reference evidence="1" key="1">
    <citation type="journal article" date="2022" name="IScience">
        <title>Evolution of zygomycete secretomes and the origins of terrestrial fungal ecologies.</title>
        <authorList>
            <person name="Chang Y."/>
            <person name="Wang Y."/>
            <person name="Mondo S."/>
            <person name="Ahrendt S."/>
            <person name="Andreopoulos W."/>
            <person name="Barry K."/>
            <person name="Beard J."/>
            <person name="Benny G.L."/>
            <person name="Blankenship S."/>
            <person name="Bonito G."/>
            <person name="Cuomo C."/>
            <person name="Desiro A."/>
            <person name="Gervers K.A."/>
            <person name="Hundley H."/>
            <person name="Kuo A."/>
            <person name="LaButti K."/>
            <person name="Lang B.F."/>
            <person name="Lipzen A."/>
            <person name="O'Donnell K."/>
            <person name="Pangilinan J."/>
            <person name="Reynolds N."/>
            <person name="Sandor L."/>
            <person name="Smith M.E."/>
            <person name="Tsang A."/>
            <person name="Grigoriev I.V."/>
            <person name="Stajich J.E."/>
            <person name="Spatafora J.W."/>
        </authorList>
    </citation>
    <scope>NUCLEOTIDE SEQUENCE</scope>
    <source>
        <strain evidence="1">RSA 2281</strain>
    </source>
</reference>
<evidence type="ECO:0000313" key="1">
    <source>
        <dbReference type="EMBL" id="KAI9258038.1"/>
    </source>
</evidence>
<accession>A0AAD5K6R1</accession>
<name>A0AAD5K6R1_9FUNG</name>
<dbReference type="Proteomes" id="UP001209540">
    <property type="component" value="Unassembled WGS sequence"/>
</dbReference>
<evidence type="ECO:0000313" key="2">
    <source>
        <dbReference type="Proteomes" id="UP001209540"/>
    </source>
</evidence>
<comment type="caution">
    <text evidence="1">The sequence shown here is derived from an EMBL/GenBank/DDBJ whole genome shotgun (WGS) entry which is preliminary data.</text>
</comment>
<protein>
    <submittedName>
        <fullName evidence="1">Uncharacterized protein</fullName>
    </submittedName>
</protein>
<reference evidence="1" key="2">
    <citation type="submission" date="2023-02" db="EMBL/GenBank/DDBJ databases">
        <authorList>
            <consortium name="DOE Joint Genome Institute"/>
            <person name="Mondo S.J."/>
            <person name="Chang Y."/>
            <person name="Wang Y."/>
            <person name="Ahrendt S."/>
            <person name="Andreopoulos W."/>
            <person name="Barry K."/>
            <person name="Beard J."/>
            <person name="Benny G.L."/>
            <person name="Blankenship S."/>
            <person name="Bonito G."/>
            <person name="Cuomo C."/>
            <person name="Desiro A."/>
            <person name="Gervers K.A."/>
            <person name="Hundley H."/>
            <person name="Kuo A."/>
            <person name="LaButti K."/>
            <person name="Lang B.F."/>
            <person name="Lipzen A."/>
            <person name="O'Donnell K."/>
            <person name="Pangilinan J."/>
            <person name="Reynolds N."/>
            <person name="Sandor L."/>
            <person name="Smith M.W."/>
            <person name="Tsang A."/>
            <person name="Grigoriev I.V."/>
            <person name="Stajich J.E."/>
            <person name="Spatafora J.W."/>
        </authorList>
    </citation>
    <scope>NUCLEOTIDE SEQUENCE</scope>
    <source>
        <strain evidence="1">RSA 2281</strain>
    </source>
</reference>
<dbReference type="AlphaFoldDB" id="A0AAD5K6R1"/>
<gene>
    <name evidence="1" type="ORF">BDA99DRAFT_110589</name>
</gene>
<organism evidence="1 2">
    <name type="scientific">Phascolomyces articulosus</name>
    <dbReference type="NCBI Taxonomy" id="60185"/>
    <lineage>
        <taxon>Eukaryota</taxon>
        <taxon>Fungi</taxon>
        <taxon>Fungi incertae sedis</taxon>
        <taxon>Mucoromycota</taxon>
        <taxon>Mucoromycotina</taxon>
        <taxon>Mucoromycetes</taxon>
        <taxon>Mucorales</taxon>
        <taxon>Lichtheimiaceae</taxon>
        <taxon>Phascolomyces</taxon>
    </lineage>
</organism>
<sequence length="496" mass="58192">MPHPKIWWNRRHLKLQETNTSISFAPTWLIRISDMQLVRGSHITTNRYTPYHVLSCPWNFYNKERRYYYEQQHDTTKNLMMILWEKIVTGGRRDGIRKELLTFEQLVQLICKNLGIRYIWYEPLCHKDGLRQQQDLIYGHAQFTLVFIPPLDYNDDAHVDYEKLDQRSISTTEWIINTWARKQLYNKVRKVLFVGHNVHLWAEQKVIHQHNSDPTIIDTSTTATPLSSPYQPLLTITKKQKSIFLYDICKPDLIKTNTSTSLWYTQQQTPLDDYTEIDDWILTLIHMYPEVKKDLTFSSNINEDDDEKDPHQSQLLDLVYQIYRLLAKQDLGGILAFGAPIQQHVDYSFNMLSSPTATVVTYEKQQKGSINDNHQQNDKNNVNYSCNKKKTNTLTLLRQQLPSWTGIHGGSHAPMLDISMDCLIKWFRYDTQLGRCIIRGDYSIDDDYDDPMKKNCCLRIKCHGIPVSIKAFESVQWANENQKPKNSILKDALSVN</sequence>
<keyword evidence="2" id="KW-1185">Reference proteome</keyword>
<proteinExistence type="predicted"/>